<feature type="transmembrane region" description="Helical" evidence="2">
    <location>
        <begin position="82"/>
        <end position="102"/>
    </location>
</feature>
<feature type="transmembrane region" description="Helical" evidence="2">
    <location>
        <begin position="1240"/>
        <end position="1266"/>
    </location>
</feature>
<feature type="transmembrane region" description="Helical" evidence="2">
    <location>
        <begin position="858"/>
        <end position="879"/>
    </location>
</feature>
<keyword evidence="2" id="KW-0472">Membrane</keyword>
<reference evidence="3" key="2">
    <citation type="submission" date="2023-06" db="EMBL/GenBank/DDBJ databases">
        <authorList>
            <consortium name="Lawrence Berkeley National Laboratory"/>
            <person name="Haridas S."/>
            <person name="Hensen N."/>
            <person name="Bonometti L."/>
            <person name="Westerberg I."/>
            <person name="Brannstrom I.O."/>
            <person name="Guillou S."/>
            <person name="Cros-Aarteil S."/>
            <person name="Calhoun S."/>
            <person name="Kuo A."/>
            <person name="Mondo S."/>
            <person name="Pangilinan J."/>
            <person name="Riley R."/>
            <person name="Labutti K."/>
            <person name="Andreopoulos B."/>
            <person name="Lipzen A."/>
            <person name="Chen C."/>
            <person name="Yanf M."/>
            <person name="Daum C."/>
            <person name="Ng V."/>
            <person name="Clum A."/>
            <person name="Steindorff A."/>
            <person name="Ohm R."/>
            <person name="Martin F."/>
            <person name="Silar P."/>
            <person name="Natvig D."/>
            <person name="Lalanne C."/>
            <person name="Gautier V."/>
            <person name="Ament-Velasquez S.L."/>
            <person name="Kruys A."/>
            <person name="Hutchinson M.I."/>
            <person name="Powell A.J."/>
            <person name="Barry K."/>
            <person name="Miller A.N."/>
            <person name="Grigoriev I.V."/>
            <person name="Debuchy R."/>
            <person name="Gladieux P."/>
            <person name="Thoren M.H."/>
            <person name="Johannesson H."/>
        </authorList>
    </citation>
    <scope>NUCLEOTIDE SEQUENCE</scope>
    <source>
        <strain evidence="3">CBS 955.72</strain>
    </source>
</reference>
<name>A0AAJ0MJU6_9PEZI</name>
<dbReference type="InterPro" id="IPR021840">
    <property type="entry name" value="DUF3433"/>
</dbReference>
<keyword evidence="2" id="KW-0812">Transmembrane</keyword>
<dbReference type="PANTHER" id="PTHR37544">
    <property type="entry name" value="SPRAY-RELATED"/>
    <property type="match status" value="1"/>
</dbReference>
<sequence length="1365" mass="142607">MQQSFAPAQARDQRAAFGYYEYNPQATEDREEHDDHGRDHTAEEHHDALADHEEEDAEARKKSSMPVLLGRPPNYKPTPLRWPFITAVILLLCIAIGLIAYAQKAMPNSEGDAIILGLNPTVTSGGSATAAPTRRRFVRAVIANESAPVSVDVLPSTADVASSVVLATIPSSDAVPTTDLPTSPGSATVSAPPTGSPPQSTHGSDVSVASGTDSLSGSASAPVSAPTSTDSVLASNSETSSPGTSDSGSSSGIATSTGTTSTPPGRVTPSLTTLTGISETITLTVDPSATGTGTDIDFDYNKNNKNGATNTTTALVPTGTSIGLTTFNVTMPESTTTFISTVTSVHTTTFLTESTFLTTVVSSSYVVYPTSFQGLLPPNFSFNGSYPPPPAPTPTGDASGGTTIFYEFTTVLSSVSTVPAVSSSTSVFESVVVSTRPATVIPEVGPVTVTYYETIIPTRNGPATVEQPATQLPGKPDAPKKDDPVQVTNIQIVDGTTVGVLKTQAPTVVVVGANEQVVTEVQRPVETGMVLVGGAVVTNLVVITPSPGVAIERVATVGGTPVTVVKNADPVTVETVIGGVRQTVVQTPPPQTVVSVAGGTVTTIKDFVAPAAAGQAVTYTLVSNAGGTPVTQVVVTTPVGPPSQPISYTVVKDVGGTKVTEVVVTTPPPGQPFSYTVVNTVGGTPVTQVVVTTPTGAPFQPVSYTTVRSVGGTPTVVTITPPPTSFVTTINGTPVTVVTQPPVTSFTSMVGGSLTTEIAVTTPSGTGLITLTLVSTSGGTLSSYTSTLSPTTFVTTISGKLTTITSTPSASTSFSTRKESTRTLVSTSTPSGSPTGGIGSLPTVVASTKVYTWTRADIFVGTFLPPLLGVGLVILLRIIDLNAKLYQPFQSLAQGGGAQGAESLTMQYTGLMAFVTPVVTLLQGHPVPFITTLMVGCASFIVPLATEAIGLKLHGYCYLNTASEQCGPALGISPVPANALIGLISAVIVLLLLILFFMRRWATGLNANPWSIAGIASLSGSTQVRIRQGSEQAIKKAVSQKQYGLGWFQNALGRNEYGIILMDESGRGLHDHGEIDSDSDGLSGTGAAEGPRALPFMTLRHPWRISLILFELAVLIFIIYYHVYYHGKVDDGGRLWGAMNSNSFGVRFISAIIGVIIAFCWQSFFLGVSVMTPYQLMATHTQPAARSILISFSTNPFSGIYTAVKQRHAFFFATSLAAIQSEFLPVLLSNIPFSLSQTGTTATVCTAMSGLFLSVHTAVLVASFFIRYPPMPVDPRSIAGAMYYVSQSHMLTSDFDGVSQLDAEDRDRRIKESGRRYFYGVLVGGTWRRMGVDYDLGPSDEVVTTYRGARTDEAPAMDSHDYRNI</sequence>
<evidence type="ECO:0000313" key="3">
    <source>
        <dbReference type="EMBL" id="KAK3363136.1"/>
    </source>
</evidence>
<reference evidence="3" key="1">
    <citation type="journal article" date="2023" name="Mol. Phylogenet. Evol.">
        <title>Genome-scale phylogeny and comparative genomics of the fungal order Sordariales.</title>
        <authorList>
            <person name="Hensen N."/>
            <person name="Bonometti L."/>
            <person name="Westerberg I."/>
            <person name="Brannstrom I.O."/>
            <person name="Guillou S."/>
            <person name="Cros-Aarteil S."/>
            <person name="Calhoun S."/>
            <person name="Haridas S."/>
            <person name="Kuo A."/>
            <person name="Mondo S."/>
            <person name="Pangilinan J."/>
            <person name="Riley R."/>
            <person name="LaButti K."/>
            <person name="Andreopoulos B."/>
            <person name="Lipzen A."/>
            <person name="Chen C."/>
            <person name="Yan M."/>
            <person name="Daum C."/>
            <person name="Ng V."/>
            <person name="Clum A."/>
            <person name="Steindorff A."/>
            <person name="Ohm R.A."/>
            <person name="Martin F."/>
            <person name="Silar P."/>
            <person name="Natvig D.O."/>
            <person name="Lalanne C."/>
            <person name="Gautier V."/>
            <person name="Ament-Velasquez S.L."/>
            <person name="Kruys A."/>
            <person name="Hutchinson M.I."/>
            <person name="Powell A.J."/>
            <person name="Barry K."/>
            <person name="Miller A.N."/>
            <person name="Grigoriev I.V."/>
            <person name="Debuchy R."/>
            <person name="Gladieux P."/>
            <person name="Hiltunen Thoren M."/>
            <person name="Johannesson H."/>
        </authorList>
    </citation>
    <scope>NUCLEOTIDE SEQUENCE</scope>
    <source>
        <strain evidence="3">CBS 955.72</strain>
    </source>
</reference>
<feature type="transmembrane region" description="Helical" evidence="2">
    <location>
        <begin position="1105"/>
        <end position="1124"/>
    </location>
</feature>
<comment type="caution">
    <text evidence="3">The sequence shown here is derived from an EMBL/GenBank/DDBJ whole genome shotgun (WGS) entry which is preliminary data.</text>
</comment>
<feature type="region of interest" description="Disordered" evidence="1">
    <location>
        <begin position="172"/>
        <end position="271"/>
    </location>
</feature>
<evidence type="ECO:0000313" key="4">
    <source>
        <dbReference type="Proteomes" id="UP001275084"/>
    </source>
</evidence>
<feature type="region of interest" description="Disordered" evidence="1">
    <location>
        <begin position="460"/>
        <end position="483"/>
    </location>
</feature>
<dbReference type="PANTHER" id="PTHR37544:SF3">
    <property type="entry name" value="SPRAY"/>
    <property type="match status" value="1"/>
</dbReference>
<gene>
    <name evidence="3" type="ORF">B0T25DRAFT_31414</name>
</gene>
<protein>
    <recommendedName>
        <fullName evidence="5">Zonadhesin</fullName>
    </recommendedName>
</protein>
<organism evidence="3 4">
    <name type="scientific">Lasiosphaeria hispida</name>
    <dbReference type="NCBI Taxonomy" id="260671"/>
    <lineage>
        <taxon>Eukaryota</taxon>
        <taxon>Fungi</taxon>
        <taxon>Dikarya</taxon>
        <taxon>Ascomycota</taxon>
        <taxon>Pezizomycotina</taxon>
        <taxon>Sordariomycetes</taxon>
        <taxon>Sordariomycetidae</taxon>
        <taxon>Sordariales</taxon>
        <taxon>Lasiosphaeriaceae</taxon>
        <taxon>Lasiosphaeria</taxon>
    </lineage>
</organism>
<dbReference type="EMBL" id="JAUIQD010000001">
    <property type="protein sequence ID" value="KAK3363136.1"/>
    <property type="molecule type" value="Genomic_DNA"/>
</dbReference>
<feature type="transmembrane region" description="Helical" evidence="2">
    <location>
        <begin position="1209"/>
        <end position="1228"/>
    </location>
</feature>
<dbReference type="Pfam" id="PF11915">
    <property type="entry name" value="DUF3433"/>
    <property type="match status" value="2"/>
</dbReference>
<evidence type="ECO:0000256" key="2">
    <source>
        <dbReference type="SAM" id="Phobius"/>
    </source>
</evidence>
<evidence type="ECO:0008006" key="5">
    <source>
        <dbReference type="Google" id="ProtNLM"/>
    </source>
</evidence>
<feature type="compositionally biased region" description="Basic and acidic residues" evidence="1">
    <location>
        <begin position="27"/>
        <end position="51"/>
    </location>
</feature>
<proteinExistence type="predicted"/>
<feature type="region of interest" description="Disordered" evidence="1">
    <location>
        <begin position="1"/>
        <end position="66"/>
    </location>
</feature>
<evidence type="ECO:0000256" key="1">
    <source>
        <dbReference type="SAM" id="MobiDB-lite"/>
    </source>
</evidence>
<accession>A0AAJ0MJU6</accession>
<dbReference type="Proteomes" id="UP001275084">
    <property type="component" value="Unassembled WGS sequence"/>
</dbReference>
<feature type="compositionally biased region" description="Low complexity" evidence="1">
    <location>
        <begin position="213"/>
        <end position="270"/>
    </location>
</feature>
<feature type="transmembrane region" description="Helical" evidence="2">
    <location>
        <begin position="1144"/>
        <end position="1168"/>
    </location>
</feature>
<keyword evidence="2" id="KW-1133">Transmembrane helix</keyword>
<feature type="region of interest" description="Disordered" evidence="1">
    <location>
        <begin position="808"/>
        <end position="835"/>
    </location>
</feature>
<feature type="transmembrane region" description="Helical" evidence="2">
    <location>
        <begin position="979"/>
        <end position="998"/>
    </location>
</feature>
<feature type="compositionally biased region" description="Polar residues" evidence="1">
    <location>
        <begin position="172"/>
        <end position="212"/>
    </location>
</feature>
<keyword evidence="4" id="KW-1185">Reference proteome</keyword>